<dbReference type="AlphaFoldDB" id="A0A2T4IB60"/>
<dbReference type="InterPro" id="IPR023577">
    <property type="entry name" value="CYTH_domain"/>
</dbReference>
<reference evidence="3 4" key="1">
    <citation type="submission" date="2018-03" db="EMBL/GenBank/DDBJ databases">
        <authorList>
            <person name="Keele B.F."/>
        </authorList>
    </citation>
    <scope>NUCLEOTIDE SEQUENCE [LARGE SCALE GENOMIC DNA]</scope>
    <source>
        <strain evidence="3 4">D20</strain>
    </source>
</reference>
<name>A0A2T4IB60_9RHOO</name>
<dbReference type="PANTHER" id="PTHR39569">
    <property type="entry name" value="INORGANIC TRIPHOSPHATASE"/>
    <property type="match status" value="1"/>
</dbReference>
<dbReference type="Proteomes" id="UP000241193">
    <property type="component" value="Unassembled WGS sequence"/>
</dbReference>
<dbReference type="PROSITE" id="PS51707">
    <property type="entry name" value="CYTH"/>
    <property type="match status" value="1"/>
</dbReference>
<comment type="caution">
    <text evidence="3">The sequence shown here is derived from an EMBL/GenBank/DDBJ whole genome shotgun (WGS) entry which is preliminary data.</text>
</comment>
<dbReference type="InterPro" id="IPR007899">
    <property type="entry name" value="CHAD_dom"/>
</dbReference>
<dbReference type="GO" id="GO:0046872">
    <property type="term" value="F:metal ion binding"/>
    <property type="evidence" value="ECO:0007669"/>
    <property type="project" value="TreeGrafter"/>
</dbReference>
<sequence>MSQETELKLSLPKRAVAALRRHPLVAGAQRQGNAQTLDNTYYDTVDLALKARKVAVRTRRYGRTWLQTVKCAARSTGGLSQRPEWEGPFDGAFDFSAVDDATTARLLARHQDALVPVFTTRFRRETRLHRNAAGSEILIMIDTGEVLVGEHSAPICEVELELRSGTPTDLLELACELARTLPLIPADLSKAERGYRLFLGQSPRPQRAEAATIDPAMNLVDAFRELAFSALRQWQANAVGAMDHEDPEFIHQLRVALRRLRSLLRLFAPALPPGFVDDWNEQLRDTANRFGDARDLDVLHEELLAPVIPDGLHERPGLPRLLEIVARARDDARAQAARGLDGAGQGRLMLAFTLALHTLPSNSLIVAADLTTFARLQLGRLRKKARRRYGDATSLIPTRLHALRIALKQLRYGIEFFAPLFPARALKRYQDTLARAQTTLGFLNDVDVARERLEAWAGDDTELYAAVNFVTGWHGPRYARLRRRTLQEVEPLLWGKTPWA</sequence>
<dbReference type="Gene3D" id="2.40.320.10">
    <property type="entry name" value="Hypothetical Protein Pfu-838710-001"/>
    <property type="match status" value="1"/>
</dbReference>
<dbReference type="Pfam" id="PF01928">
    <property type="entry name" value="CYTH"/>
    <property type="match status" value="1"/>
</dbReference>
<evidence type="ECO:0000313" key="4">
    <source>
        <dbReference type="Proteomes" id="UP000241193"/>
    </source>
</evidence>
<proteinExistence type="predicted"/>
<dbReference type="SMART" id="SM00880">
    <property type="entry name" value="CHAD"/>
    <property type="match status" value="1"/>
</dbReference>
<dbReference type="PROSITE" id="PS51708">
    <property type="entry name" value="CHAD"/>
    <property type="match status" value="1"/>
</dbReference>
<protein>
    <submittedName>
        <fullName evidence="3">Inorganic triphosphatase</fullName>
    </submittedName>
</protein>
<organism evidence="3 4">
    <name type="scientific">Pseudothauera lacus</name>
    <dbReference type="NCBI Taxonomy" id="2136175"/>
    <lineage>
        <taxon>Bacteria</taxon>
        <taxon>Pseudomonadati</taxon>
        <taxon>Pseudomonadota</taxon>
        <taxon>Betaproteobacteria</taxon>
        <taxon>Rhodocyclales</taxon>
        <taxon>Zoogloeaceae</taxon>
        <taxon>Pseudothauera</taxon>
    </lineage>
</organism>
<accession>A0A2T4IB60</accession>
<dbReference type="SUPFAM" id="SSF55154">
    <property type="entry name" value="CYTH-like phosphatases"/>
    <property type="match status" value="1"/>
</dbReference>
<dbReference type="InterPro" id="IPR038186">
    <property type="entry name" value="CHAD_dom_sf"/>
</dbReference>
<dbReference type="CDD" id="cd07756">
    <property type="entry name" value="CYTH-like_Pase_CHAD"/>
    <property type="match status" value="1"/>
</dbReference>
<evidence type="ECO:0000313" key="3">
    <source>
        <dbReference type="EMBL" id="PTD95024.1"/>
    </source>
</evidence>
<dbReference type="Gene3D" id="1.40.20.10">
    <property type="entry name" value="CHAD domain"/>
    <property type="match status" value="1"/>
</dbReference>
<reference evidence="3 4" key="2">
    <citation type="submission" date="2018-04" db="EMBL/GenBank/DDBJ databases">
        <title>Thauera lacus sp. nov., isolated from an saline lake in Inner Mongolia, China.</title>
        <authorList>
            <person name="Liang Q.-Y."/>
        </authorList>
    </citation>
    <scope>NUCLEOTIDE SEQUENCE [LARGE SCALE GENOMIC DNA]</scope>
    <source>
        <strain evidence="3 4">D20</strain>
    </source>
</reference>
<dbReference type="EMBL" id="PZKC01000022">
    <property type="protein sequence ID" value="PTD95024.1"/>
    <property type="molecule type" value="Genomic_DNA"/>
</dbReference>
<evidence type="ECO:0000259" key="2">
    <source>
        <dbReference type="PROSITE" id="PS51708"/>
    </source>
</evidence>
<gene>
    <name evidence="3" type="ORF">C8261_16620</name>
</gene>
<dbReference type="OrthoDB" id="3034217at2"/>
<dbReference type="RefSeq" id="WP_107494860.1">
    <property type="nucleotide sequence ID" value="NZ_PZKC01000022.1"/>
</dbReference>
<feature type="domain" description="CYTH" evidence="1">
    <location>
        <begin position="2"/>
        <end position="201"/>
    </location>
</feature>
<evidence type="ECO:0000259" key="1">
    <source>
        <dbReference type="PROSITE" id="PS51707"/>
    </source>
</evidence>
<dbReference type="PANTHER" id="PTHR39569:SF1">
    <property type="entry name" value="INORGANIC TRIPHOSPHATASE"/>
    <property type="match status" value="1"/>
</dbReference>
<dbReference type="GO" id="GO:0050355">
    <property type="term" value="F:inorganic triphosphate phosphatase activity"/>
    <property type="evidence" value="ECO:0007669"/>
    <property type="project" value="InterPro"/>
</dbReference>
<dbReference type="Pfam" id="PF05235">
    <property type="entry name" value="CHAD"/>
    <property type="match status" value="1"/>
</dbReference>
<dbReference type="InterPro" id="IPR033469">
    <property type="entry name" value="CYTH-like_dom_sf"/>
</dbReference>
<keyword evidence="4" id="KW-1185">Reference proteome</keyword>
<dbReference type="SMART" id="SM01118">
    <property type="entry name" value="CYTH"/>
    <property type="match status" value="1"/>
</dbReference>
<feature type="domain" description="CHAD" evidence="2">
    <location>
        <begin position="216"/>
        <end position="499"/>
    </location>
</feature>
<dbReference type="InterPro" id="IPR039013">
    <property type="entry name" value="YgiF"/>
</dbReference>